<gene>
    <name evidence="1" type="ORF">DFR63_1674</name>
</gene>
<dbReference type="Proteomes" id="UP000257076">
    <property type="component" value="Unassembled WGS sequence"/>
</dbReference>
<dbReference type="AlphaFoldDB" id="A0A3E0AVY7"/>
<sequence length="43" mass="4714">MKLSNTSKKYYSNTVLDNINFTLDSNITGLIGKNGADNSLQYG</sequence>
<organism evidence="1 2">
    <name type="scientific">Jeotgalicoccus halotolerans</name>
    <dbReference type="NCBI Taxonomy" id="157227"/>
    <lineage>
        <taxon>Bacteria</taxon>
        <taxon>Bacillati</taxon>
        <taxon>Bacillota</taxon>
        <taxon>Bacilli</taxon>
        <taxon>Bacillales</taxon>
        <taxon>Staphylococcaceae</taxon>
        <taxon>Jeotgalicoccus</taxon>
    </lineage>
</organism>
<dbReference type="RefSeq" id="WP_281271286.1">
    <property type="nucleotide sequence ID" value="NZ_CBCSHX010000011.1"/>
</dbReference>
<protein>
    <recommendedName>
        <fullName evidence="3">ABC transporter family protein</fullName>
    </recommendedName>
</protein>
<accession>A0A3E0AVY7</accession>
<dbReference type="InterPro" id="IPR027417">
    <property type="entry name" value="P-loop_NTPase"/>
</dbReference>
<comment type="caution">
    <text evidence="1">The sequence shown here is derived from an EMBL/GenBank/DDBJ whole genome shotgun (WGS) entry which is preliminary data.</text>
</comment>
<name>A0A3E0AVY7_9STAP</name>
<dbReference type="SUPFAM" id="SSF52540">
    <property type="entry name" value="P-loop containing nucleoside triphosphate hydrolases"/>
    <property type="match status" value="1"/>
</dbReference>
<evidence type="ECO:0000313" key="2">
    <source>
        <dbReference type="Proteomes" id="UP000257076"/>
    </source>
</evidence>
<dbReference type="EMBL" id="QUMW01000012">
    <property type="protein sequence ID" value="REG23927.1"/>
    <property type="molecule type" value="Genomic_DNA"/>
</dbReference>
<keyword evidence="2" id="KW-1185">Reference proteome</keyword>
<evidence type="ECO:0008006" key="3">
    <source>
        <dbReference type="Google" id="ProtNLM"/>
    </source>
</evidence>
<reference evidence="1 2" key="1">
    <citation type="submission" date="2018-08" db="EMBL/GenBank/DDBJ databases">
        <title>Genomic Encyclopedia of Type Strains, Phase IV (KMG-IV): sequencing the most valuable type-strain genomes for metagenomic binning, comparative biology and taxonomic classification.</title>
        <authorList>
            <person name="Goeker M."/>
        </authorList>
    </citation>
    <scope>NUCLEOTIDE SEQUENCE [LARGE SCALE GENOMIC DNA]</scope>
    <source>
        <strain evidence="1 2">DSM 17274</strain>
    </source>
</reference>
<proteinExistence type="predicted"/>
<evidence type="ECO:0000313" key="1">
    <source>
        <dbReference type="EMBL" id="REG23927.1"/>
    </source>
</evidence>